<feature type="transmembrane region" description="Helical" evidence="9">
    <location>
        <begin position="24"/>
        <end position="44"/>
    </location>
</feature>
<dbReference type="GO" id="GO:0015740">
    <property type="term" value="P:C4-dicarboxylate transport"/>
    <property type="evidence" value="ECO:0007669"/>
    <property type="project" value="TreeGrafter"/>
</dbReference>
<evidence type="ECO:0000313" key="12">
    <source>
        <dbReference type="Proteomes" id="UP000184603"/>
    </source>
</evidence>
<evidence type="ECO:0000256" key="6">
    <source>
        <dbReference type="ARBA" id="ARBA00022989"/>
    </source>
</evidence>
<evidence type="ECO:0000256" key="4">
    <source>
        <dbReference type="ARBA" id="ARBA00022519"/>
    </source>
</evidence>
<evidence type="ECO:0000256" key="8">
    <source>
        <dbReference type="ARBA" id="ARBA00038436"/>
    </source>
</evidence>
<dbReference type="InterPro" id="IPR007387">
    <property type="entry name" value="TRAP_DctQ"/>
</dbReference>
<comment type="subcellular location">
    <subcellularLocation>
        <location evidence="1">Cell inner membrane</location>
        <topology evidence="1">Multi-pass membrane protein</topology>
    </subcellularLocation>
</comment>
<dbReference type="PANTHER" id="PTHR35011">
    <property type="entry name" value="2,3-DIKETO-L-GULONATE TRAP TRANSPORTER SMALL PERMEASE PROTEIN YIAM"/>
    <property type="match status" value="1"/>
</dbReference>
<keyword evidence="12" id="KW-1185">Reference proteome</keyword>
<keyword evidence="6 9" id="KW-1133">Transmembrane helix</keyword>
<evidence type="ECO:0000256" key="2">
    <source>
        <dbReference type="ARBA" id="ARBA00022448"/>
    </source>
</evidence>
<dbReference type="PANTHER" id="PTHR35011:SF2">
    <property type="entry name" value="2,3-DIKETO-L-GULONATE TRAP TRANSPORTER SMALL PERMEASE PROTEIN YIAM"/>
    <property type="match status" value="1"/>
</dbReference>
<dbReference type="RefSeq" id="WP_073611644.1">
    <property type="nucleotide sequence ID" value="NZ_FRFE01000001.1"/>
</dbReference>
<dbReference type="AlphaFoldDB" id="A0A1M7XWI4"/>
<keyword evidence="4" id="KW-0997">Cell inner membrane</keyword>
<evidence type="ECO:0000256" key="7">
    <source>
        <dbReference type="ARBA" id="ARBA00023136"/>
    </source>
</evidence>
<proteinExistence type="inferred from homology"/>
<evidence type="ECO:0000256" key="1">
    <source>
        <dbReference type="ARBA" id="ARBA00004429"/>
    </source>
</evidence>
<gene>
    <name evidence="11" type="ORF">SAMN02745220_00292</name>
</gene>
<dbReference type="OrthoDB" id="5454104at2"/>
<evidence type="ECO:0000256" key="5">
    <source>
        <dbReference type="ARBA" id="ARBA00022692"/>
    </source>
</evidence>
<comment type="similarity">
    <text evidence="8">Belongs to the TRAP transporter small permease family.</text>
</comment>
<evidence type="ECO:0000259" key="10">
    <source>
        <dbReference type="Pfam" id="PF04290"/>
    </source>
</evidence>
<evidence type="ECO:0000256" key="9">
    <source>
        <dbReference type="SAM" id="Phobius"/>
    </source>
</evidence>
<dbReference type="InterPro" id="IPR055348">
    <property type="entry name" value="DctQ"/>
</dbReference>
<dbReference type="Pfam" id="PF04290">
    <property type="entry name" value="DctQ"/>
    <property type="match status" value="1"/>
</dbReference>
<feature type="transmembrane region" description="Helical" evidence="9">
    <location>
        <begin position="98"/>
        <end position="118"/>
    </location>
</feature>
<accession>A0A1M7XWI4</accession>
<dbReference type="GO" id="GO:0005886">
    <property type="term" value="C:plasma membrane"/>
    <property type="evidence" value="ECO:0007669"/>
    <property type="project" value="UniProtKB-SubCell"/>
</dbReference>
<keyword evidence="5 9" id="KW-0812">Transmembrane</keyword>
<sequence>MQSSVRPAFLEFCDRLLSGLSRSMLIIAMVSLVVMTFLIGLQVVSRNLFNLGLPWADELARFTGLATVYFTIPLLQYHGRHIAVDVFSSRLSGLPAKVLTAINEMSVLLFCGLLLLSFATFLQRAAHFATPAIGMPNWLFYAPPLVGLIVCTLVTVLRLVCQIGFGDTGTMDSSLHRGNIS</sequence>
<dbReference type="EMBL" id="FRFE01000001">
    <property type="protein sequence ID" value="SHO43095.1"/>
    <property type="molecule type" value="Genomic_DNA"/>
</dbReference>
<dbReference type="STRING" id="1121416.SAMN02745220_00292"/>
<dbReference type="GO" id="GO:0022857">
    <property type="term" value="F:transmembrane transporter activity"/>
    <property type="evidence" value="ECO:0007669"/>
    <property type="project" value="TreeGrafter"/>
</dbReference>
<reference evidence="11 12" key="1">
    <citation type="submission" date="2016-12" db="EMBL/GenBank/DDBJ databases">
        <authorList>
            <person name="Song W.-J."/>
            <person name="Kurnit D.M."/>
        </authorList>
    </citation>
    <scope>NUCLEOTIDE SEQUENCE [LARGE SCALE GENOMIC DNA]</scope>
    <source>
        <strain evidence="11 12">DSM 18488</strain>
    </source>
</reference>
<dbReference type="Proteomes" id="UP000184603">
    <property type="component" value="Unassembled WGS sequence"/>
</dbReference>
<organism evidence="11 12">
    <name type="scientific">Desulfopila aestuarii DSM 18488</name>
    <dbReference type="NCBI Taxonomy" id="1121416"/>
    <lineage>
        <taxon>Bacteria</taxon>
        <taxon>Pseudomonadati</taxon>
        <taxon>Thermodesulfobacteriota</taxon>
        <taxon>Desulfobulbia</taxon>
        <taxon>Desulfobulbales</taxon>
        <taxon>Desulfocapsaceae</taxon>
        <taxon>Desulfopila</taxon>
    </lineage>
</organism>
<evidence type="ECO:0000313" key="11">
    <source>
        <dbReference type="EMBL" id="SHO43095.1"/>
    </source>
</evidence>
<keyword evidence="7 9" id="KW-0472">Membrane</keyword>
<feature type="transmembrane region" description="Helical" evidence="9">
    <location>
        <begin position="138"/>
        <end position="161"/>
    </location>
</feature>
<keyword evidence="2" id="KW-0813">Transport</keyword>
<protein>
    <submittedName>
        <fullName evidence="11">TRAP-type C4-dicarboxylate transport system, small permease component</fullName>
    </submittedName>
</protein>
<feature type="domain" description="Tripartite ATP-independent periplasmic transporters DctQ component" evidence="10">
    <location>
        <begin position="35"/>
        <end position="162"/>
    </location>
</feature>
<keyword evidence="3" id="KW-1003">Cell membrane</keyword>
<name>A0A1M7XWI4_9BACT</name>
<evidence type="ECO:0000256" key="3">
    <source>
        <dbReference type="ARBA" id="ARBA00022475"/>
    </source>
</evidence>